<dbReference type="Pfam" id="PF14594">
    <property type="entry name" value="Sipho_Gp37"/>
    <property type="match status" value="1"/>
</dbReference>
<sequence>MDAWRVLVRGAGREYLGEITTDHELEVIDRHLAVGSWKITVGAGGKDAELLREGAGIVLIRDGEIAFSGPTQLLERVHNADEGGIGTLTASGPCDMAWLSRLVWPQATAIPETGTTFAADAWRYGSANAETVLRTLVDQHAGPGAPVASRRVPGLVLGTNGNRGESVSASSRFGSLLETMLDVAARGKVGFQVRQRHDHNLELSVYKGEERPGARFSIGLGNLRSYQYTINPPEVTYVVVADQAEGTARRFFGFDRPDLLWPGLRIEEFLDGADLGSPPDAGKADTAAQARLNEGRGKASVTFEPIDTSAVVLGRDYWKGDQVTVEIDGQPYKEVVREIHYTRRPDEYQVIKPVVGQDEESPRIYERLARLQRRVHGLETRR</sequence>
<evidence type="ECO:0000259" key="1">
    <source>
        <dbReference type="Pfam" id="PF14594"/>
    </source>
</evidence>
<dbReference type="OrthoDB" id="3622772at2"/>
<proteinExistence type="predicted"/>
<reference evidence="2 3" key="1">
    <citation type="submission" date="2018-08" db="EMBL/GenBank/DDBJ databases">
        <title>Sequencing the genomes of 1000 actinobacteria strains.</title>
        <authorList>
            <person name="Klenk H.-P."/>
        </authorList>
    </citation>
    <scope>NUCLEOTIDE SEQUENCE [LARGE SCALE GENOMIC DNA]</scope>
    <source>
        <strain evidence="2 3">DSM 43927</strain>
    </source>
</reference>
<dbReference type="Proteomes" id="UP000256661">
    <property type="component" value="Unassembled WGS sequence"/>
</dbReference>
<name>A0A3D9SMJ1_9ACTN</name>
<dbReference type="RefSeq" id="WP_116020999.1">
    <property type="nucleotide sequence ID" value="NZ_QTTT01000001.1"/>
</dbReference>
<comment type="caution">
    <text evidence="2">The sequence shown here is derived from an EMBL/GenBank/DDBJ whole genome shotgun (WGS) entry which is preliminary data.</text>
</comment>
<evidence type="ECO:0000313" key="2">
    <source>
        <dbReference type="EMBL" id="REE95153.1"/>
    </source>
</evidence>
<feature type="domain" description="Gp28/Gp37-like" evidence="1">
    <location>
        <begin position="14"/>
        <end position="356"/>
    </location>
</feature>
<keyword evidence="3" id="KW-1185">Reference proteome</keyword>
<dbReference type="EMBL" id="QTTT01000001">
    <property type="protein sequence ID" value="REE95153.1"/>
    <property type="molecule type" value="Genomic_DNA"/>
</dbReference>
<evidence type="ECO:0000313" key="3">
    <source>
        <dbReference type="Proteomes" id="UP000256661"/>
    </source>
</evidence>
<organism evidence="2 3">
    <name type="scientific">Thermomonospora umbrina</name>
    <dbReference type="NCBI Taxonomy" id="111806"/>
    <lineage>
        <taxon>Bacteria</taxon>
        <taxon>Bacillati</taxon>
        <taxon>Actinomycetota</taxon>
        <taxon>Actinomycetes</taxon>
        <taxon>Streptosporangiales</taxon>
        <taxon>Thermomonosporaceae</taxon>
        <taxon>Thermomonospora</taxon>
    </lineage>
</organism>
<dbReference type="AlphaFoldDB" id="A0A3D9SMJ1"/>
<protein>
    <submittedName>
        <fullName evidence="2">ReqiPepy6 Gp37-like protein</fullName>
    </submittedName>
</protein>
<gene>
    <name evidence="2" type="ORF">DFJ69_0535</name>
</gene>
<dbReference type="InterPro" id="IPR029432">
    <property type="entry name" value="Gp28/Gp37-like_dom"/>
</dbReference>
<accession>A0A3D9SMJ1</accession>